<sequence>ILGPFGAPGDQHPTELRVQDCQNRFWLLSPLHCHQWKTSPSSDSTKWNVNIT</sequence>
<evidence type="ECO:0000313" key="1">
    <source>
        <dbReference type="EMBL" id="KAK9973173.1"/>
    </source>
</evidence>
<proteinExistence type="predicted"/>
<dbReference type="EMBL" id="JAWDJR010000006">
    <property type="protein sequence ID" value="KAK9973173.1"/>
    <property type="molecule type" value="Genomic_DNA"/>
</dbReference>
<keyword evidence="2" id="KW-1185">Reference proteome</keyword>
<dbReference type="Proteomes" id="UP001479290">
    <property type="component" value="Unassembled WGS sequence"/>
</dbReference>
<protein>
    <submittedName>
        <fullName evidence="1">Uncharacterized protein</fullName>
    </submittedName>
</protein>
<name>A0AAW2AJB9_CULAL</name>
<organism evidence="1 2">
    <name type="scientific">Culter alburnus</name>
    <name type="common">Topmouth culter</name>
    <dbReference type="NCBI Taxonomy" id="194366"/>
    <lineage>
        <taxon>Eukaryota</taxon>
        <taxon>Metazoa</taxon>
        <taxon>Chordata</taxon>
        <taxon>Craniata</taxon>
        <taxon>Vertebrata</taxon>
        <taxon>Euteleostomi</taxon>
        <taxon>Actinopterygii</taxon>
        <taxon>Neopterygii</taxon>
        <taxon>Teleostei</taxon>
        <taxon>Ostariophysi</taxon>
        <taxon>Cypriniformes</taxon>
        <taxon>Xenocyprididae</taxon>
        <taxon>Xenocypridinae</taxon>
        <taxon>Culter</taxon>
    </lineage>
</organism>
<gene>
    <name evidence="1" type="ORF">ABG768_023916</name>
</gene>
<comment type="caution">
    <text evidence="1">The sequence shown here is derived from an EMBL/GenBank/DDBJ whole genome shotgun (WGS) entry which is preliminary data.</text>
</comment>
<accession>A0AAW2AJB9</accession>
<dbReference type="AlphaFoldDB" id="A0AAW2AJB9"/>
<reference evidence="1 2" key="1">
    <citation type="submission" date="2024-05" db="EMBL/GenBank/DDBJ databases">
        <title>A high-quality chromosomal-level genome assembly of Topmouth culter (Culter alburnus).</title>
        <authorList>
            <person name="Zhao H."/>
        </authorList>
    </citation>
    <scope>NUCLEOTIDE SEQUENCE [LARGE SCALE GENOMIC DNA]</scope>
    <source>
        <strain evidence="1">CATC2023</strain>
        <tissue evidence="1">Muscle</tissue>
    </source>
</reference>
<evidence type="ECO:0000313" key="2">
    <source>
        <dbReference type="Proteomes" id="UP001479290"/>
    </source>
</evidence>
<feature type="non-terminal residue" evidence="1">
    <location>
        <position position="1"/>
    </location>
</feature>